<dbReference type="Proteomes" id="UP000249324">
    <property type="component" value="Unassembled WGS sequence"/>
</dbReference>
<evidence type="ECO:0000313" key="4">
    <source>
        <dbReference type="Proteomes" id="UP000249324"/>
    </source>
</evidence>
<comment type="caution">
    <text evidence="3">The sequence shown here is derived from an EMBL/GenBank/DDBJ whole genome shotgun (WGS) entry which is preliminary data.</text>
</comment>
<name>A0A2W4LHF4_9PSEU</name>
<sequence length="66" mass="7753">MLDKLSAWWDAVELWVVELWFPLQFLVVMAVVVPVCLVVAWGVDRGVDHLSARLRRVRRRRDVPRA</sequence>
<evidence type="ECO:0000313" key="3">
    <source>
        <dbReference type="EMBL" id="PZM95086.1"/>
    </source>
</evidence>
<proteinExistence type="predicted"/>
<protein>
    <submittedName>
        <fullName evidence="3">Uncharacterized protein</fullName>
    </submittedName>
</protein>
<evidence type="ECO:0000256" key="1">
    <source>
        <dbReference type="SAM" id="Phobius"/>
    </source>
</evidence>
<keyword evidence="1" id="KW-1133">Transmembrane helix</keyword>
<reference evidence="2" key="2">
    <citation type="submission" date="2018-05" db="EMBL/GenBank/DDBJ databases">
        <authorList>
            <person name="Moura L."/>
            <person name="Setubal J.C."/>
        </authorList>
    </citation>
    <scope>NUCLEOTIDE SEQUENCE</scope>
    <source>
        <strain evidence="2">ZC4RG45</strain>
    </source>
</reference>
<reference evidence="2" key="4">
    <citation type="submission" date="2023-08" db="EMBL/GenBank/DDBJ databases">
        <authorList>
            <person name="Guima S.E.S."/>
            <person name="Martins L.F."/>
            <person name="Silva A.M."/>
            <person name="Setubal J.C."/>
        </authorList>
    </citation>
    <scope>NUCLEOTIDE SEQUENCE</scope>
    <source>
        <strain evidence="2">ZC4RG45</strain>
    </source>
</reference>
<feature type="transmembrane region" description="Helical" evidence="1">
    <location>
        <begin position="20"/>
        <end position="43"/>
    </location>
</feature>
<reference evidence="2 4" key="3">
    <citation type="journal article" date="2021" name="BMC Genomics">
        <title>Genome-resolved metagenome and metatranscriptome analyses of thermophilic composting reveal key bacterial players and their metabolic interactions.</title>
        <authorList>
            <person name="Braga L.P.P."/>
            <person name="Pereira R.V."/>
            <person name="Martins L.F."/>
            <person name="Moura L.M.S."/>
            <person name="Sanchez F.B."/>
            <person name="Patane J.S.L."/>
            <person name="da Silva A.M."/>
            <person name="Setubal J.C."/>
        </authorList>
    </citation>
    <scope>NUCLEOTIDE SEQUENCE [LARGE SCALE GENOMIC DNA]</scope>
    <source>
        <strain evidence="2">ZC4RG45</strain>
    </source>
</reference>
<reference evidence="3" key="1">
    <citation type="submission" date="2018-05" db="EMBL/GenBank/DDBJ databases">
        <authorList>
            <person name="Lanie J.A."/>
            <person name="Ng W.-L."/>
            <person name="Kazmierczak K.M."/>
            <person name="Andrzejewski T.M."/>
            <person name="Davidsen T.M."/>
            <person name="Wayne K.J."/>
            <person name="Tettelin H."/>
            <person name="Glass J.I."/>
            <person name="Rusch D."/>
            <person name="Podicherti R."/>
            <person name="Tsui H.-C.T."/>
            <person name="Winkler M.E."/>
        </authorList>
    </citation>
    <scope>NUCLEOTIDE SEQUENCE</scope>
    <source>
        <strain evidence="3">ZC4RG45</strain>
    </source>
</reference>
<dbReference type="STRING" id="1111738.GCA_000427905_02422"/>
<organism evidence="3">
    <name type="scientific">Thermocrispum agreste</name>
    <dbReference type="NCBI Taxonomy" id="37925"/>
    <lineage>
        <taxon>Bacteria</taxon>
        <taxon>Bacillati</taxon>
        <taxon>Actinomycetota</taxon>
        <taxon>Actinomycetes</taxon>
        <taxon>Pseudonocardiales</taxon>
        <taxon>Pseudonocardiaceae</taxon>
        <taxon>Thermocrispum</taxon>
    </lineage>
</organism>
<keyword evidence="1" id="KW-0812">Transmembrane</keyword>
<dbReference type="AlphaFoldDB" id="A0A2W4LHF4"/>
<keyword evidence="1" id="KW-0472">Membrane</keyword>
<dbReference type="EMBL" id="QGUI02000012">
    <property type="protein sequence ID" value="MFO7191020.1"/>
    <property type="molecule type" value="Genomic_DNA"/>
</dbReference>
<evidence type="ECO:0000313" key="2">
    <source>
        <dbReference type="EMBL" id="MFO7191020.1"/>
    </source>
</evidence>
<accession>A0A2W4LHF4</accession>
<gene>
    <name evidence="2" type="ORF">DIU77_002100</name>
    <name evidence="3" type="ORF">DIU77_12965</name>
</gene>
<dbReference type="EMBL" id="QGUI01000512">
    <property type="protein sequence ID" value="PZM95086.1"/>
    <property type="molecule type" value="Genomic_DNA"/>
</dbReference>